<comment type="catalytic activity">
    <reaction evidence="1">
        <text>Cleaves several transcription factors that are type-2 transmembrane proteins within membrane-spanning domains. Known substrates include sterol regulatory element-binding protein (SREBP) -1, SREBP-2 and forms of the transcriptional activator ATF6. SREBP-2 is cleaved at the site 477-DRSRILL-|-CVLTFLCLSFNPLTSLLQWGGA-505. The residues Asn-Pro, 11 residues distal to the site of cleavage in the membrane-spanning domain, are important for cleavage by S2P endopeptidase. Replacement of either of these residues does not prevent cleavage, but there is no cleavage if both of these residues are replaced.</text>
        <dbReference type="EC" id="3.4.24.85"/>
    </reaction>
</comment>
<comment type="subcellular location">
    <subcellularLocation>
        <location evidence="2">Endomembrane system</location>
        <topology evidence="2">Multi-pass membrane protein</topology>
    </subcellularLocation>
</comment>
<evidence type="ECO:0000313" key="16">
    <source>
        <dbReference type="Proteomes" id="UP000054632"/>
    </source>
</evidence>
<reference evidence="15 16" key="1">
    <citation type="submission" date="2015-01" db="EMBL/GenBank/DDBJ databases">
        <title>Evolution of Trichinella species and genotypes.</title>
        <authorList>
            <person name="Korhonen P.K."/>
            <person name="Edoardo P."/>
            <person name="Giuseppe L.R."/>
            <person name="Gasser R.B."/>
        </authorList>
    </citation>
    <scope>NUCLEOTIDE SEQUENCE [LARGE SCALE GENOMIC DNA]</scope>
    <source>
        <strain evidence="15">ISS13</strain>
    </source>
</reference>
<dbReference type="GO" id="GO:0031293">
    <property type="term" value="P:membrane protein intracellular domain proteolysis"/>
    <property type="evidence" value="ECO:0007669"/>
    <property type="project" value="TreeGrafter"/>
</dbReference>
<dbReference type="PANTHER" id="PTHR13325:SF3">
    <property type="entry name" value="MEMBRANE-BOUND TRANSCRIPTION FACTOR SITE-2 PROTEASE"/>
    <property type="match status" value="1"/>
</dbReference>
<dbReference type="Proteomes" id="UP000054632">
    <property type="component" value="Unassembled WGS sequence"/>
</dbReference>
<evidence type="ECO:0000256" key="8">
    <source>
        <dbReference type="ARBA" id="ARBA00023136"/>
    </source>
</evidence>
<evidence type="ECO:0000256" key="5">
    <source>
        <dbReference type="ARBA" id="ARBA00014400"/>
    </source>
</evidence>
<dbReference type="GO" id="GO:1905897">
    <property type="term" value="P:regulation of response to endoplasmic reticulum stress"/>
    <property type="evidence" value="ECO:0007669"/>
    <property type="project" value="TreeGrafter"/>
</dbReference>
<evidence type="ECO:0000259" key="12">
    <source>
        <dbReference type="Pfam" id="PF02163"/>
    </source>
</evidence>
<proteinExistence type="inferred from homology"/>
<keyword evidence="7 11" id="KW-1133">Transmembrane helix</keyword>
<name>A0A0V1EH98_TRIPS</name>
<gene>
    <name evidence="15" type="primary">MBTPS2</name>
    <name evidence="15" type="ORF">T4A_8299</name>
</gene>
<evidence type="ECO:0000313" key="15">
    <source>
        <dbReference type="EMBL" id="KRY73168.1"/>
    </source>
</evidence>
<evidence type="ECO:0000256" key="6">
    <source>
        <dbReference type="ARBA" id="ARBA00022692"/>
    </source>
</evidence>
<feature type="transmembrane region" description="Helical" evidence="11">
    <location>
        <begin position="206"/>
        <end position="223"/>
    </location>
</feature>
<comment type="caution">
    <text evidence="15">The sequence shown here is derived from an EMBL/GenBank/DDBJ whole genome shotgun (WGS) entry which is preliminary data.</text>
</comment>
<feature type="non-terminal residue" evidence="15">
    <location>
        <position position="1"/>
    </location>
</feature>
<keyword evidence="15" id="KW-0378">Hydrolase</keyword>
<evidence type="ECO:0000256" key="10">
    <source>
        <dbReference type="ARBA" id="ARBA00045828"/>
    </source>
</evidence>
<dbReference type="Pfam" id="PF18201">
    <property type="entry name" value="PIH1_CS"/>
    <property type="match status" value="1"/>
</dbReference>
<dbReference type="PRINTS" id="PR01000">
    <property type="entry name" value="SREBPS2PTASE"/>
</dbReference>
<evidence type="ECO:0000256" key="9">
    <source>
        <dbReference type="ARBA" id="ARBA00032658"/>
    </source>
</evidence>
<dbReference type="EC" id="3.4.24.85" evidence="4"/>
<dbReference type="GO" id="GO:0004222">
    <property type="term" value="F:metalloendopeptidase activity"/>
    <property type="evidence" value="ECO:0007669"/>
    <property type="project" value="InterPro"/>
</dbReference>
<dbReference type="InterPro" id="IPR008915">
    <property type="entry name" value="Peptidase_M50"/>
</dbReference>
<comment type="similarity">
    <text evidence="3">Belongs to the PIH1 family.</text>
</comment>
<dbReference type="GO" id="GO:0016020">
    <property type="term" value="C:membrane"/>
    <property type="evidence" value="ECO:0007669"/>
    <property type="project" value="InterPro"/>
</dbReference>
<sequence length="813" mass="90834">LHGWIQLLYIDENKFDEEELVDCLLLVVGGMSSAVSLTVFSMVWLTLLLLDRLFRWTRLKSYCKLASRVHLRVGFFNLKLFISKSELAGVKRLLSNSCFCKFMLDVWFSMGVVVTLFSALLMLRLLLFQLASLFALSSTPSSSASTLSSAEQSFLQSNSVDARTMMVPVIPGFNLPWTRLPMLVVVLLICAVVHELGHALAATGEGVPVLGFGFFLFGFYPGAFTELTGRDLDGLTTWRKLKVFSAGVWHNVVLAAVGSVCSGAVLQLARRLHGSELDGGVWVRSPAFVEFTTTSGEVPLFAVGTVIRSVNGCEVLNRADWSRCLFQAAEPDQADNHYYCLPHTERLRRLLHSTDYDRRLPVDDGPCCAPTLARSHWCFYWHRHRTKTSFHCLPIGIFDDEEEELDHKPPSMANSVCLLAVPADHDRKLFRLRALFNNDSRLKTRLWIGSAAQLHAAVRVDDSPEHGDVPEMVDDLRQFFGCVRSFSLTLALLNAVPCYGLDGQFILRALTACRAGCSPLRRLLTELCICLCTALLLFCLLLSALAYLMQSLVDCNPTPVFCVKTRQLDRDGQPSEKLFINFCTCTLLPCPEMITEAELVSILESDNPGRYRVAISISQREPVLDHSGRPSSALAVLFNDQFHRRRTATSDLFRTFLICVALDEIQSKHGITLDRDNWLQLKHRKHVGPIDGVVPSPMPTSTPAPVHTVDHGEHCGRQGRPLSVNLPKPWFQICKDSADQPTKLLAKFRLSGVRRGRQVQLALSDRRLVLLVLGKYAFDEILPCAFDPDQADAQFDTEKQTLTLQLPLKADLA</sequence>
<feature type="non-terminal residue" evidence="15">
    <location>
        <position position="813"/>
    </location>
</feature>
<keyword evidence="6 11" id="KW-0812">Transmembrane</keyword>
<evidence type="ECO:0000256" key="11">
    <source>
        <dbReference type="SAM" id="Phobius"/>
    </source>
</evidence>
<dbReference type="InterPro" id="IPR012981">
    <property type="entry name" value="PIH1_N"/>
</dbReference>
<keyword evidence="8 11" id="KW-0472">Membrane</keyword>
<evidence type="ECO:0000256" key="1">
    <source>
        <dbReference type="ARBA" id="ARBA00001350"/>
    </source>
</evidence>
<dbReference type="EMBL" id="JYDR01000037">
    <property type="protein sequence ID" value="KRY73168.1"/>
    <property type="molecule type" value="Genomic_DNA"/>
</dbReference>
<dbReference type="InterPro" id="IPR001193">
    <property type="entry name" value="MBTPS2"/>
</dbReference>
<dbReference type="InterPro" id="IPR041442">
    <property type="entry name" value="PIH1D1/2/3_CS-like"/>
</dbReference>
<dbReference type="GO" id="GO:0005737">
    <property type="term" value="C:cytoplasm"/>
    <property type="evidence" value="ECO:0007669"/>
    <property type="project" value="TreeGrafter"/>
</dbReference>
<feature type="transmembrane region" description="Helical" evidence="11">
    <location>
        <begin position="24"/>
        <end position="50"/>
    </location>
</feature>
<keyword evidence="15" id="KW-0645">Protease</keyword>
<evidence type="ECO:0000256" key="7">
    <source>
        <dbReference type="ARBA" id="ARBA00022989"/>
    </source>
</evidence>
<organism evidence="15 16">
    <name type="scientific">Trichinella pseudospiralis</name>
    <name type="common">Parasitic roundworm</name>
    <dbReference type="NCBI Taxonomy" id="6337"/>
    <lineage>
        <taxon>Eukaryota</taxon>
        <taxon>Metazoa</taxon>
        <taxon>Ecdysozoa</taxon>
        <taxon>Nematoda</taxon>
        <taxon>Enoplea</taxon>
        <taxon>Dorylaimia</taxon>
        <taxon>Trichinellida</taxon>
        <taxon>Trichinellidae</taxon>
        <taxon>Trichinella</taxon>
    </lineage>
</organism>
<feature type="transmembrane region" description="Helical" evidence="11">
    <location>
        <begin position="102"/>
        <end position="127"/>
    </location>
</feature>
<feature type="domain" description="Peptidase M50" evidence="12">
    <location>
        <begin position="183"/>
        <end position="515"/>
    </location>
</feature>
<dbReference type="AlphaFoldDB" id="A0A0V1EH98"/>
<evidence type="ECO:0000256" key="4">
    <source>
        <dbReference type="ARBA" id="ARBA00012347"/>
    </source>
</evidence>
<dbReference type="GO" id="GO:0012505">
    <property type="term" value="C:endomembrane system"/>
    <property type="evidence" value="ECO:0007669"/>
    <property type="project" value="UniProtKB-SubCell"/>
</dbReference>
<feature type="transmembrane region" description="Helical" evidence="11">
    <location>
        <begin position="243"/>
        <end position="266"/>
    </location>
</feature>
<dbReference type="Pfam" id="PF02163">
    <property type="entry name" value="Peptidase_M50"/>
    <property type="match status" value="1"/>
</dbReference>
<evidence type="ECO:0000256" key="3">
    <source>
        <dbReference type="ARBA" id="ARBA00008511"/>
    </source>
</evidence>
<protein>
    <recommendedName>
        <fullName evidence="5">Membrane-bound transcription factor site-2 protease</fullName>
        <ecNumber evidence="4">3.4.24.85</ecNumber>
    </recommendedName>
    <alternativeName>
        <fullName evidence="9">Endopeptidase S2P</fullName>
    </alternativeName>
</protein>
<dbReference type="PANTHER" id="PTHR13325">
    <property type="entry name" value="PROTEASE M50 MEMBRANE-BOUND TRANSCRIPTION FACTOR SITE 2 PROTEASE"/>
    <property type="match status" value="1"/>
</dbReference>
<feature type="domain" description="PIH1D1/2/3 CS-like" evidence="14">
    <location>
        <begin position="737"/>
        <end position="808"/>
    </location>
</feature>
<accession>A0A0V1EH98</accession>
<evidence type="ECO:0000259" key="13">
    <source>
        <dbReference type="Pfam" id="PF08190"/>
    </source>
</evidence>
<comment type="function">
    <text evidence="10">Zinc metalloprotease that mediates intramembrane proteolysis of proteins such as ATF6, ATF6B, SREBF1/SREBP1 and SREBF2/SREBP2. Catalyzes the second step in the proteolytic activation of the sterol regulatory element-binding proteins (SREBPs) SREBF1/SREBP1 and SREBF2/SREBP2: cleaves SREBPs within the first transmembrane segment, thereby releasing the N-terminal segment with a portion of the transmembrane segment attached. Mature N-terminal SREBP fragments shuttle to the nucleus and activate gene transcription. Also mediates the second step in the proteolytic activation of the cyclic AMP-dependent transcription factor ATF-6 (ATF6 and ATF6B). Involved in intramembrane proteolysis during bone formation. In astrocytes and osteoblasts, upon DNA damage and ER stress, mediates the second step of the regulated intramembrane proteolytic activation of the transcription factor CREB3L1, leading to the inhibition of cell-cycle progression.</text>
</comment>
<feature type="transmembrane region" description="Helical" evidence="11">
    <location>
        <begin position="527"/>
        <end position="549"/>
    </location>
</feature>
<evidence type="ECO:0000259" key="14">
    <source>
        <dbReference type="Pfam" id="PF18201"/>
    </source>
</evidence>
<feature type="domain" description="PIH1 N-terminal" evidence="13">
    <location>
        <begin position="556"/>
        <end position="688"/>
    </location>
</feature>
<evidence type="ECO:0000256" key="2">
    <source>
        <dbReference type="ARBA" id="ARBA00004127"/>
    </source>
</evidence>
<dbReference type="Pfam" id="PF08190">
    <property type="entry name" value="PIH1"/>
    <property type="match status" value="1"/>
</dbReference>
<feature type="transmembrane region" description="Helical" evidence="11">
    <location>
        <begin position="175"/>
        <end position="194"/>
    </location>
</feature>